<evidence type="ECO:0000313" key="7">
    <source>
        <dbReference type="Proteomes" id="UP001239782"/>
    </source>
</evidence>
<evidence type="ECO:0000256" key="4">
    <source>
        <dbReference type="SAM" id="SignalP"/>
    </source>
</evidence>
<accession>A0AA51X692</accession>
<dbReference type="PANTHER" id="PTHR40980:SF5">
    <property type="entry name" value="TONB-DEPENDENT RECEPTOR"/>
    <property type="match status" value="1"/>
</dbReference>
<evidence type="ECO:0000313" key="6">
    <source>
        <dbReference type="EMBL" id="WMS86619.1"/>
    </source>
</evidence>
<dbReference type="InterPro" id="IPR012910">
    <property type="entry name" value="Plug_dom"/>
</dbReference>
<comment type="subcellular location">
    <subcellularLocation>
        <location evidence="1">Cell outer membrane</location>
    </subcellularLocation>
</comment>
<keyword evidence="7" id="KW-1185">Reference proteome</keyword>
<proteinExistence type="predicted"/>
<keyword evidence="2" id="KW-0472">Membrane</keyword>
<dbReference type="PANTHER" id="PTHR40980">
    <property type="entry name" value="PLUG DOMAIN-CONTAINING PROTEIN"/>
    <property type="match status" value="1"/>
</dbReference>
<dbReference type="AlphaFoldDB" id="A0AA51X692"/>
<feature type="chain" id="PRO_5041312075" evidence="4">
    <location>
        <begin position="36"/>
        <end position="885"/>
    </location>
</feature>
<dbReference type="SUPFAM" id="SSF56935">
    <property type="entry name" value="Porins"/>
    <property type="match status" value="1"/>
</dbReference>
<evidence type="ECO:0000259" key="5">
    <source>
        <dbReference type="Pfam" id="PF07715"/>
    </source>
</evidence>
<feature type="signal peptide" evidence="4">
    <location>
        <begin position="1"/>
        <end position="35"/>
    </location>
</feature>
<reference evidence="6 7" key="1">
    <citation type="submission" date="2023-08" db="EMBL/GenBank/DDBJ databases">
        <title>Pleionea litopenaei sp. nov., isolated from stomach of juvenile Litopenaeus vannamei.</title>
        <authorList>
            <person name="Rho A.M."/>
            <person name="Hwang C.Y."/>
        </authorList>
    </citation>
    <scope>NUCLEOTIDE SEQUENCE [LARGE SCALE GENOMIC DNA]</scope>
    <source>
        <strain evidence="6 7">HL-JVS1</strain>
    </source>
</reference>
<dbReference type="RefSeq" id="WP_309201764.1">
    <property type="nucleotide sequence ID" value="NZ_CP133548.1"/>
</dbReference>
<keyword evidence="3" id="KW-0998">Cell outer membrane</keyword>
<dbReference type="GO" id="GO:0009279">
    <property type="term" value="C:cell outer membrane"/>
    <property type="evidence" value="ECO:0007669"/>
    <property type="project" value="UniProtKB-SubCell"/>
</dbReference>
<dbReference type="InterPro" id="IPR036942">
    <property type="entry name" value="Beta-barrel_TonB_sf"/>
</dbReference>
<evidence type="ECO:0000256" key="3">
    <source>
        <dbReference type="ARBA" id="ARBA00023237"/>
    </source>
</evidence>
<dbReference type="EMBL" id="CP133548">
    <property type="protein sequence ID" value="WMS86619.1"/>
    <property type="molecule type" value="Genomic_DNA"/>
</dbReference>
<gene>
    <name evidence="6" type="ORF">Q9312_15465</name>
</gene>
<name>A0AA51X692_9GAMM</name>
<dbReference type="Gene3D" id="2.40.170.20">
    <property type="entry name" value="TonB-dependent receptor, beta-barrel domain"/>
    <property type="match status" value="1"/>
</dbReference>
<feature type="domain" description="TonB-dependent receptor plug" evidence="5">
    <location>
        <begin position="68"/>
        <end position="154"/>
    </location>
</feature>
<evidence type="ECO:0000256" key="1">
    <source>
        <dbReference type="ARBA" id="ARBA00004442"/>
    </source>
</evidence>
<dbReference type="Gene3D" id="2.170.130.10">
    <property type="entry name" value="TonB-dependent receptor, plug domain"/>
    <property type="match status" value="1"/>
</dbReference>
<protein>
    <submittedName>
        <fullName evidence="6">TonB-dependent receptor plug domain-containing protein</fullName>
    </submittedName>
</protein>
<dbReference type="Pfam" id="PF07715">
    <property type="entry name" value="Plug"/>
    <property type="match status" value="1"/>
</dbReference>
<dbReference type="KEGG" id="plei:Q9312_15465"/>
<dbReference type="InterPro" id="IPR037066">
    <property type="entry name" value="Plug_dom_sf"/>
</dbReference>
<organism evidence="6 7">
    <name type="scientific">Pleionea litopenaei</name>
    <dbReference type="NCBI Taxonomy" id="3070815"/>
    <lineage>
        <taxon>Bacteria</taxon>
        <taxon>Pseudomonadati</taxon>
        <taxon>Pseudomonadota</taxon>
        <taxon>Gammaproteobacteria</taxon>
        <taxon>Oceanospirillales</taxon>
        <taxon>Pleioneaceae</taxon>
        <taxon>Pleionea</taxon>
    </lineage>
</organism>
<sequence>MAVWSVEMLKSKTNRIYNAVALALLSSSVSMTAFAAEEPEETIEEVVVEGSRLQGTAQAVLEERKNQAFVADIMGAEQISRTGDSDAASALRRVTGLTLVDGKFIYVRGLGERYSATQLDSMIVPSPDPTRSVLPLDLFPSGIIESLNVQKAYSPDLPAHFAGGNVDIRIKSIPEESIFKVGASLGINTNNSGSSPWYSGGGDDWQGRDDGSRAMPRTLANNLRRGLNNLSSSEAVNVLSSMNRDYSAAEESIDPDYGFDFTLGDRYDFGENSRFGYLASFAYKNEWTVSNERNVNNLSRTSNGIKIQEFADGASTEHNVKVSGMLNFGFDFNESHRFEFNNLSLRDTRDRLRNRLLESTNTIDEPDDERRQLDVLYEEREMMTHQVKGTHNFADWNNLSVDWYYSTSEAERYAPGALEAFFRVNLENGTRTERLASDVDTKYMYQYLIDDAKNWGGNIALPFFMDNYTFELKAGADFVEKQRYASNVDVAIQTFAIPSTYLQGSDYSQIFSDQNLAQSDFSLRLDDQTTGGDKYRATTLIDAFYLMADYESGNWRYTGGLRYEDFRQVSIPYQPHTNFFDVDTAEIEGLIFQEDDIFASIAATYIVDAERQWRFNFSQTAIRPDLRDISTTFYIDPLTEFLVRGSTSLQSSAINNVDVRWEWYMPSGENLSVAFFAKDIDRPIEMIELPSATEGAPQLLTANAESGEVYGVEVEFLKDLTFLGDNWSNYFVSGNVTLSDSQVDIGLNSPGTSLFEQQLAEALETNQGVTEVITNNKRRLIGHSEWVMNLQLGWDSLDNNHSATVVYNAFGPRIIVPGVNGFEDGEEKPFHSLDMVYTWYPSFDSTVKVRLKNILDQDKEIEQEGVTILRENPGTELSVSFSTNF</sequence>
<keyword evidence="4" id="KW-0732">Signal</keyword>
<evidence type="ECO:0000256" key="2">
    <source>
        <dbReference type="ARBA" id="ARBA00023136"/>
    </source>
</evidence>
<dbReference type="Proteomes" id="UP001239782">
    <property type="component" value="Chromosome"/>
</dbReference>
<keyword evidence="6" id="KW-0675">Receptor</keyword>